<dbReference type="InterPro" id="IPR001173">
    <property type="entry name" value="Glyco_trans_2-like"/>
</dbReference>
<evidence type="ECO:0000313" key="3">
    <source>
        <dbReference type="EMBL" id="CAJ1931962.1"/>
    </source>
</evidence>
<dbReference type="Gene3D" id="3.90.550.10">
    <property type="entry name" value="Spore Coat Polysaccharide Biosynthesis Protein SpsA, Chain A"/>
    <property type="match status" value="1"/>
</dbReference>
<dbReference type="Proteomes" id="UP001295423">
    <property type="component" value="Unassembled WGS sequence"/>
</dbReference>
<keyword evidence="4" id="KW-1185">Reference proteome</keyword>
<sequence>MEGIHVVDTAFHYSAFSINSFFMQAGKLGLDHFGWSKVSIPLRNETAERDIPVHEEMNGGKKRQGIVVDVIIPVHNAESTIKEAVCSAMDQCIPENLLMDNYEISVNVCCYDDGSQDGSSTILNSLSEKYSKDETATNTNENRIPSTLLIGTSSDGKGRGAGYARNRAIELSYESSRDGTRFLCLLDSDDIMHRHRIAEQTHYMMNSVSEDERSRTLLGSSFERDPPDSTWHYSKWANTLSQDRLMLERFREVTILQPTWFMCRSRWKLLGGYIEAPLSGTAADLLESEAQSQRHRLIHRKHDDLKSLRLAEDLRFFHEHLANHGNLRRVTTDTPLVTYRHDGKSQSYCTSLWGAGRDGKDFVKTLRPDLRERIYCFVDLDSKKLESAIYWNRELNLNIPVVHYSYLAKDASVRDRAQSEWKDGLGSNRFVGCIDKSNGSNSQKNLDSEASSRKLKRRRLLQIPTLESSGLSESILQELPVVVCVAMYRTNGVLEANVKSIGRTEGEDLWHFS</sequence>
<dbReference type="InterPro" id="IPR029044">
    <property type="entry name" value="Nucleotide-diphossugar_trans"/>
</dbReference>
<feature type="domain" description="Glycosyltransferase 2-like" evidence="2">
    <location>
        <begin position="70"/>
        <end position="264"/>
    </location>
</feature>
<reference evidence="3" key="1">
    <citation type="submission" date="2023-08" db="EMBL/GenBank/DDBJ databases">
        <authorList>
            <person name="Audoor S."/>
            <person name="Bilcke G."/>
        </authorList>
    </citation>
    <scope>NUCLEOTIDE SEQUENCE</scope>
</reference>
<dbReference type="AlphaFoldDB" id="A0AAD2CI15"/>
<dbReference type="PANTHER" id="PTHR22916:SF3">
    <property type="entry name" value="UDP-GLCNAC:BETAGAL BETA-1,3-N-ACETYLGLUCOSAMINYLTRANSFERASE-LIKE PROTEIN 1"/>
    <property type="match status" value="1"/>
</dbReference>
<feature type="region of interest" description="Disordered" evidence="1">
    <location>
        <begin position="132"/>
        <end position="161"/>
    </location>
</feature>
<dbReference type="EMBL" id="CAKOGP040000191">
    <property type="protein sequence ID" value="CAJ1931962.1"/>
    <property type="molecule type" value="Genomic_DNA"/>
</dbReference>
<name>A0AAD2CI15_9STRA</name>
<organism evidence="3 4">
    <name type="scientific">Cylindrotheca closterium</name>
    <dbReference type="NCBI Taxonomy" id="2856"/>
    <lineage>
        <taxon>Eukaryota</taxon>
        <taxon>Sar</taxon>
        <taxon>Stramenopiles</taxon>
        <taxon>Ochrophyta</taxon>
        <taxon>Bacillariophyta</taxon>
        <taxon>Bacillariophyceae</taxon>
        <taxon>Bacillariophycidae</taxon>
        <taxon>Bacillariales</taxon>
        <taxon>Bacillariaceae</taxon>
        <taxon>Cylindrotheca</taxon>
    </lineage>
</organism>
<evidence type="ECO:0000313" key="4">
    <source>
        <dbReference type="Proteomes" id="UP001295423"/>
    </source>
</evidence>
<accession>A0AAD2CI15</accession>
<feature type="compositionally biased region" description="Polar residues" evidence="1">
    <location>
        <begin position="136"/>
        <end position="155"/>
    </location>
</feature>
<comment type="caution">
    <text evidence="3">The sequence shown here is derived from an EMBL/GenBank/DDBJ whole genome shotgun (WGS) entry which is preliminary data.</text>
</comment>
<protein>
    <recommendedName>
        <fullName evidence="2">Glycosyltransferase 2-like domain-containing protein</fullName>
    </recommendedName>
</protein>
<dbReference type="Pfam" id="PF00535">
    <property type="entry name" value="Glycos_transf_2"/>
    <property type="match status" value="1"/>
</dbReference>
<dbReference type="SUPFAM" id="SSF53448">
    <property type="entry name" value="Nucleotide-diphospho-sugar transferases"/>
    <property type="match status" value="1"/>
</dbReference>
<evidence type="ECO:0000256" key="1">
    <source>
        <dbReference type="SAM" id="MobiDB-lite"/>
    </source>
</evidence>
<dbReference type="GO" id="GO:0016758">
    <property type="term" value="F:hexosyltransferase activity"/>
    <property type="evidence" value="ECO:0007669"/>
    <property type="project" value="UniProtKB-ARBA"/>
</dbReference>
<dbReference type="PANTHER" id="PTHR22916">
    <property type="entry name" value="GLYCOSYLTRANSFERASE"/>
    <property type="match status" value="1"/>
</dbReference>
<gene>
    <name evidence="3" type="ORF">CYCCA115_LOCUS2627</name>
</gene>
<proteinExistence type="predicted"/>
<evidence type="ECO:0000259" key="2">
    <source>
        <dbReference type="Pfam" id="PF00535"/>
    </source>
</evidence>